<keyword evidence="2" id="KW-1185">Reference proteome</keyword>
<gene>
    <name evidence="1" type="ORF">Fadolivirus_1_1285</name>
</gene>
<dbReference type="Proteomes" id="UP001162001">
    <property type="component" value="Segment"/>
</dbReference>
<sequence length="161" mass="18870">MNQTTYYRFIENQWIEIASHDKSNLSIKLNNDPLSIVNAKICYQIFAFEKLLSHDHNALPENYLIGNDFYENDKHYEYVFLDFTSHNHSIVYYVYLFDFTTLTGTILVYGTDIVKNEDPIIKYDILKNINDAIHMRLTPCSLGINLTALAKLRNGQYNLFI</sequence>
<organism evidence="1 2">
    <name type="scientific">Fadolivirus FV1/VV64</name>
    <dbReference type="NCBI Taxonomy" id="3070911"/>
    <lineage>
        <taxon>Viruses</taxon>
        <taxon>Varidnaviria</taxon>
        <taxon>Bamfordvirae</taxon>
        <taxon>Nucleocytoviricota</taxon>
        <taxon>Megaviricetes</taxon>
        <taxon>Imitervirales</taxon>
        <taxon>Mimiviridae</taxon>
        <taxon>Klosneuvirinae</taxon>
        <taxon>Fadolivirus</taxon>
        <taxon>Fadolivirus algeromassiliense</taxon>
    </lineage>
</organism>
<proteinExistence type="predicted"/>
<evidence type="ECO:0000313" key="1">
    <source>
        <dbReference type="EMBL" id="QKF94743.1"/>
    </source>
</evidence>
<evidence type="ECO:0000313" key="2">
    <source>
        <dbReference type="Proteomes" id="UP001162001"/>
    </source>
</evidence>
<accession>A0A7D3QVA7</accession>
<protein>
    <submittedName>
        <fullName evidence="1">Uncharacterized protein</fullName>
    </submittedName>
</protein>
<reference evidence="1 2" key="1">
    <citation type="submission" date="2020-04" db="EMBL/GenBank/DDBJ databases">
        <title>Advantages and limits of metagenomic assembly and binning of a giant virus.</title>
        <authorList>
            <person name="Schulz F."/>
            <person name="Andreani J."/>
            <person name="Francis R."/>
            <person name="Boudjemaa H."/>
            <person name="Bou Khalil J.Y."/>
            <person name="Lee J."/>
            <person name="La Scola B."/>
            <person name="Woyke T."/>
        </authorList>
    </citation>
    <scope>NUCLEOTIDE SEQUENCE [LARGE SCALE GENOMIC DNA]</scope>
    <source>
        <strain evidence="1 2">FV1/VV64</strain>
    </source>
</reference>
<name>A0A7D3QVA7_9VIRU</name>
<dbReference type="EMBL" id="MT418680">
    <property type="protein sequence ID" value="QKF94743.1"/>
    <property type="molecule type" value="Genomic_DNA"/>
</dbReference>